<reference evidence="1" key="2">
    <citation type="journal article" date="2015" name="Data Brief">
        <title>Shoot transcriptome of the giant reed, Arundo donax.</title>
        <authorList>
            <person name="Barrero R.A."/>
            <person name="Guerrero F.D."/>
            <person name="Moolhuijzen P."/>
            <person name="Goolsby J.A."/>
            <person name="Tidwell J."/>
            <person name="Bellgard S.E."/>
            <person name="Bellgard M.I."/>
        </authorList>
    </citation>
    <scope>NUCLEOTIDE SEQUENCE</scope>
    <source>
        <tissue evidence="1">Shoot tissue taken approximately 20 cm above the soil surface</tissue>
    </source>
</reference>
<reference evidence="1" key="1">
    <citation type="submission" date="2014-09" db="EMBL/GenBank/DDBJ databases">
        <authorList>
            <person name="Magalhaes I.L.F."/>
            <person name="Oliveira U."/>
            <person name="Santos F.R."/>
            <person name="Vidigal T.H.D.A."/>
            <person name="Brescovit A.D."/>
            <person name="Santos A.J."/>
        </authorList>
    </citation>
    <scope>NUCLEOTIDE SEQUENCE</scope>
    <source>
        <tissue evidence="1">Shoot tissue taken approximately 20 cm above the soil surface</tissue>
    </source>
</reference>
<proteinExistence type="predicted"/>
<name>A0A0A8ZQB9_ARUDO</name>
<accession>A0A0A8ZQB9</accession>
<evidence type="ECO:0000313" key="1">
    <source>
        <dbReference type="EMBL" id="JAD39898.1"/>
    </source>
</evidence>
<protein>
    <submittedName>
        <fullName evidence="1">Uncharacterized protein</fullName>
    </submittedName>
</protein>
<sequence length="8" mass="993">MSWNSLQK</sequence>
<dbReference type="EMBL" id="GBRH01257997">
    <property type="protein sequence ID" value="JAD39898.1"/>
    <property type="molecule type" value="Transcribed_RNA"/>
</dbReference>
<organism evidence="1">
    <name type="scientific">Arundo donax</name>
    <name type="common">Giant reed</name>
    <name type="synonym">Donax arundinaceus</name>
    <dbReference type="NCBI Taxonomy" id="35708"/>
    <lineage>
        <taxon>Eukaryota</taxon>
        <taxon>Viridiplantae</taxon>
        <taxon>Streptophyta</taxon>
        <taxon>Embryophyta</taxon>
        <taxon>Tracheophyta</taxon>
        <taxon>Spermatophyta</taxon>
        <taxon>Magnoliopsida</taxon>
        <taxon>Liliopsida</taxon>
        <taxon>Poales</taxon>
        <taxon>Poaceae</taxon>
        <taxon>PACMAD clade</taxon>
        <taxon>Arundinoideae</taxon>
        <taxon>Arundineae</taxon>
        <taxon>Arundo</taxon>
    </lineage>
</organism>